<proteinExistence type="predicted"/>
<keyword evidence="2" id="KW-1185">Reference proteome</keyword>
<dbReference type="EMBL" id="KZ505743">
    <property type="protein sequence ID" value="PKU45749.1"/>
    <property type="molecule type" value="Genomic_DNA"/>
</dbReference>
<evidence type="ECO:0000313" key="1">
    <source>
        <dbReference type="EMBL" id="PKU45749.1"/>
    </source>
</evidence>
<evidence type="ECO:0000313" key="2">
    <source>
        <dbReference type="Proteomes" id="UP000233556"/>
    </source>
</evidence>
<organism evidence="1 2">
    <name type="scientific">Limosa lapponica baueri</name>
    <dbReference type="NCBI Taxonomy" id="1758121"/>
    <lineage>
        <taxon>Eukaryota</taxon>
        <taxon>Metazoa</taxon>
        <taxon>Chordata</taxon>
        <taxon>Craniata</taxon>
        <taxon>Vertebrata</taxon>
        <taxon>Euteleostomi</taxon>
        <taxon>Archelosauria</taxon>
        <taxon>Archosauria</taxon>
        <taxon>Dinosauria</taxon>
        <taxon>Saurischia</taxon>
        <taxon>Theropoda</taxon>
        <taxon>Coelurosauria</taxon>
        <taxon>Aves</taxon>
        <taxon>Neognathae</taxon>
        <taxon>Neoaves</taxon>
        <taxon>Charadriiformes</taxon>
        <taxon>Scolopacidae</taxon>
        <taxon>Limosa</taxon>
    </lineage>
</organism>
<reference evidence="2" key="2">
    <citation type="submission" date="2017-12" db="EMBL/GenBank/DDBJ databases">
        <title>Genome sequence of the Bar-tailed Godwit (Limosa lapponica baueri).</title>
        <authorList>
            <person name="Lima N.C.B."/>
            <person name="Parody-Merino A.M."/>
            <person name="Battley P.F."/>
            <person name="Fidler A.E."/>
            <person name="Prosdocimi F."/>
        </authorList>
    </citation>
    <scope>NUCLEOTIDE SEQUENCE [LARGE SCALE GENOMIC DNA]</scope>
</reference>
<protein>
    <submittedName>
        <fullName evidence="1">Uncharacterized protein</fullName>
    </submittedName>
</protein>
<accession>A0A2I0UI77</accession>
<dbReference type="Proteomes" id="UP000233556">
    <property type="component" value="Unassembled WGS sequence"/>
</dbReference>
<sequence length="103" mass="11316">MPRDGNAEQDNSRTHKATKVLSLLPPLQSHYVTSATSLAEKGFTSAHLKDAAMEVRYSPRKLQLHMVAAADEACLHRLAQVLMPAAEICSSRNKDSIMDKSLI</sequence>
<name>A0A2I0UI77_LIMLA</name>
<dbReference type="AlphaFoldDB" id="A0A2I0UI77"/>
<reference evidence="2" key="1">
    <citation type="submission" date="2017-11" db="EMBL/GenBank/DDBJ databases">
        <authorList>
            <person name="Lima N.C."/>
            <person name="Parody-Merino A.M."/>
            <person name="Battley P.F."/>
            <person name="Fidler A.E."/>
            <person name="Prosdocimi F."/>
        </authorList>
    </citation>
    <scope>NUCLEOTIDE SEQUENCE [LARGE SCALE GENOMIC DNA]</scope>
</reference>
<gene>
    <name evidence="1" type="ORF">llap_3941</name>
</gene>